<evidence type="ECO:0000256" key="4">
    <source>
        <dbReference type="ARBA" id="ARBA00023263"/>
    </source>
</evidence>
<dbReference type="InterPro" id="IPR008966">
    <property type="entry name" value="Adhesion_dom_sf"/>
</dbReference>
<dbReference type="Gene3D" id="2.60.40.3310">
    <property type="match status" value="1"/>
</dbReference>
<reference evidence="7" key="1">
    <citation type="journal article" date="2018" name="Genome Biol.">
        <title>SKESA: strategic k-mer extension for scrupulous assemblies.</title>
        <authorList>
            <person name="Souvorov A."/>
            <person name="Agarwala R."/>
            <person name="Lipman D.J."/>
        </authorList>
    </citation>
    <scope>NUCLEOTIDE SEQUENCE</scope>
    <source>
        <strain evidence="7">CAV1698</strain>
    </source>
</reference>
<reference evidence="7" key="2">
    <citation type="submission" date="2022-05" db="EMBL/GenBank/DDBJ databases">
        <authorList>
            <consortium name="NCBI Pathogen Detection Project"/>
        </authorList>
    </citation>
    <scope>NUCLEOTIDE SEQUENCE</scope>
    <source>
        <strain evidence="7">CAV1698</strain>
    </source>
</reference>
<dbReference type="InterPro" id="IPR000259">
    <property type="entry name" value="Adhesion_dom_fimbrial"/>
</dbReference>
<name>A0A9C7QMB7_CITAM</name>
<evidence type="ECO:0000256" key="1">
    <source>
        <dbReference type="ARBA" id="ARBA00004561"/>
    </source>
</evidence>
<dbReference type="InterPro" id="IPR050263">
    <property type="entry name" value="Bact_Fimbrial_Adh_Pro"/>
</dbReference>
<dbReference type="Proteomes" id="UP000862426">
    <property type="component" value="Unassembled WGS sequence"/>
</dbReference>
<evidence type="ECO:0000256" key="3">
    <source>
        <dbReference type="ARBA" id="ARBA00022729"/>
    </source>
</evidence>
<keyword evidence="3 5" id="KW-0732">Signal</keyword>
<dbReference type="InterPro" id="IPR036937">
    <property type="entry name" value="Adhesion_dom_fimbrial_sf"/>
</dbReference>
<organism evidence="7 8">
    <name type="scientific">Citrobacter amalonaticus</name>
    <dbReference type="NCBI Taxonomy" id="35703"/>
    <lineage>
        <taxon>Bacteria</taxon>
        <taxon>Pseudomonadati</taxon>
        <taxon>Pseudomonadota</taxon>
        <taxon>Gammaproteobacteria</taxon>
        <taxon>Enterobacterales</taxon>
        <taxon>Enterobacteriaceae</taxon>
        <taxon>Citrobacter</taxon>
    </lineage>
</organism>
<sequence length="335" mass="34899">MKLSVYSTVLVTMLAGGGNAMATCTLANGGRAGTVTATFPTENLNPAANVGDVRNFAMSSNQMASAMGLASNSLQIVKCDANEDFMLTDSTYSLLPGNSPGGTGFIDIGIPNLYLYMVFTQGTVTGIRFPSTAGGDYIRPSAGINFGSGRWLDIGNGKLYLYKAGPVSQGGVVPGGLVARWRTSDGVNLVDIMLNSFVVNVKGCEVLNKTPTVYLNEVHVSHFNGVGSNAGSTNFSLGMQCDTNIKPTITFTGTTVSTGTVLLLNDPDATTTAKGVGVEMLYGQKIVNLGEAVSLGTTSTSGTNNYGFTARYVQTESKIKAGEANATANFTINYE</sequence>
<dbReference type="SUPFAM" id="SSF49401">
    <property type="entry name" value="Bacterial adhesins"/>
    <property type="match status" value="1"/>
</dbReference>
<dbReference type="Pfam" id="PF00419">
    <property type="entry name" value="Fimbrial"/>
    <property type="match status" value="1"/>
</dbReference>
<dbReference type="GO" id="GO:0043709">
    <property type="term" value="P:cell adhesion involved in single-species biofilm formation"/>
    <property type="evidence" value="ECO:0007669"/>
    <property type="project" value="TreeGrafter"/>
</dbReference>
<comment type="similarity">
    <text evidence="2">Belongs to the fimbrial protein family.</text>
</comment>
<dbReference type="EMBL" id="DACYAJ020000014">
    <property type="protein sequence ID" value="HCD1255874.1"/>
    <property type="molecule type" value="Genomic_DNA"/>
</dbReference>
<evidence type="ECO:0000256" key="2">
    <source>
        <dbReference type="ARBA" id="ARBA00006671"/>
    </source>
</evidence>
<protein>
    <submittedName>
        <fullName evidence="7">Type 1 fimbrial protein</fullName>
    </submittedName>
</protein>
<dbReference type="PANTHER" id="PTHR33420:SF3">
    <property type="entry name" value="FIMBRIAL SUBUNIT ELFA"/>
    <property type="match status" value="1"/>
</dbReference>
<keyword evidence="4" id="KW-0281">Fimbrium</keyword>
<feature type="chain" id="PRO_5039643476" evidence="5">
    <location>
        <begin position="23"/>
        <end position="335"/>
    </location>
</feature>
<comment type="subcellular location">
    <subcellularLocation>
        <location evidence="1">Fimbrium</location>
    </subcellularLocation>
</comment>
<feature type="signal peptide" evidence="5">
    <location>
        <begin position="1"/>
        <end position="22"/>
    </location>
</feature>
<evidence type="ECO:0000256" key="5">
    <source>
        <dbReference type="SAM" id="SignalP"/>
    </source>
</evidence>
<evidence type="ECO:0000259" key="6">
    <source>
        <dbReference type="Pfam" id="PF00419"/>
    </source>
</evidence>
<dbReference type="Gene3D" id="2.60.40.1090">
    <property type="entry name" value="Fimbrial-type adhesion domain"/>
    <property type="match status" value="1"/>
</dbReference>
<dbReference type="AlphaFoldDB" id="A0A9C7QMB7"/>
<evidence type="ECO:0000313" key="8">
    <source>
        <dbReference type="Proteomes" id="UP000862426"/>
    </source>
</evidence>
<accession>A0A9C7QMB7</accession>
<dbReference type="PANTHER" id="PTHR33420">
    <property type="entry name" value="FIMBRIAL SUBUNIT ELFA-RELATED"/>
    <property type="match status" value="1"/>
</dbReference>
<comment type="caution">
    <text evidence="7">The sequence shown here is derived from an EMBL/GenBank/DDBJ whole genome shotgun (WGS) entry which is preliminary data.</text>
</comment>
<gene>
    <name evidence="7" type="ORF">JD854_RS12535</name>
</gene>
<feature type="domain" description="Fimbrial-type adhesion" evidence="6">
    <location>
        <begin position="202"/>
        <end position="334"/>
    </location>
</feature>
<dbReference type="GO" id="GO:0009289">
    <property type="term" value="C:pilus"/>
    <property type="evidence" value="ECO:0007669"/>
    <property type="project" value="UniProtKB-SubCell"/>
</dbReference>
<proteinExistence type="inferred from homology"/>
<evidence type="ECO:0000313" key="7">
    <source>
        <dbReference type="EMBL" id="HCD1255874.1"/>
    </source>
</evidence>